<dbReference type="CDD" id="cd04301">
    <property type="entry name" value="NAT_SF"/>
    <property type="match status" value="1"/>
</dbReference>
<dbReference type="PROSITE" id="PS51186">
    <property type="entry name" value="GNAT"/>
    <property type="match status" value="1"/>
</dbReference>
<evidence type="ECO:0000313" key="3">
    <source>
        <dbReference type="Proteomes" id="UP000037515"/>
    </source>
</evidence>
<keyword evidence="3" id="KW-1185">Reference proteome</keyword>
<dbReference type="Gene3D" id="3.40.630.30">
    <property type="match status" value="1"/>
</dbReference>
<keyword evidence="2" id="KW-0808">Transferase</keyword>
<gene>
    <name evidence="2" type="ORF">AKJ17_01800</name>
</gene>
<dbReference type="EMBL" id="LHPJ01000001">
    <property type="protein sequence ID" value="KOO05549.1"/>
    <property type="molecule type" value="Genomic_DNA"/>
</dbReference>
<dbReference type="STRING" id="693.AKJ17_01800"/>
<accession>A0A0M0HU19</accession>
<dbReference type="Proteomes" id="UP000037515">
    <property type="component" value="Unassembled WGS sequence"/>
</dbReference>
<dbReference type="RefSeq" id="WP_053394063.1">
    <property type="nucleotide sequence ID" value="NZ_LHPJ01000001.1"/>
</dbReference>
<dbReference type="SUPFAM" id="SSF55729">
    <property type="entry name" value="Acyl-CoA N-acyltransferases (Nat)"/>
    <property type="match status" value="1"/>
</dbReference>
<dbReference type="PATRIC" id="fig|693.5.peg.364"/>
<dbReference type="InterPro" id="IPR016181">
    <property type="entry name" value="Acyl_CoA_acyltransferase"/>
</dbReference>
<dbReference type="InterPro" id="IPR000182">
    <property type="entry name" value="GNAT_dom"/>
</dbReference>
<organism evidence="2 3">
    <name type="scientific">Vibrio nereis</name>
    <dbReference type="NCBI Taxonomy" id="693"/>
    <lineage>
        <taxon>Bacteria</taxon>
        <taxon>Pseudomonadati</taxon>
        <taxon>Pseudomonadota</taxon>
        <taxon>Gammaproteobacteria</taxon>
        <taxon>Vibrionales</taxon>
        <taxon>Vibrionaceae</taxon>
        <taxon>Vibrio</taxon>
    </lineage>
</organism>
<sequence length="162" mass="18643">MFPLIIRAANHGDLESLNSLMYQLHDEHHQQCPEHFKTAEEIEQEKSIARYLDNPESLVFVACEQEGVCGFISGHFCELTSSVSKPVQMGSIDELYVLPEFRKQGTAKMLIERIETTFIDYGVEQMFVEVWHFNKQATSLYEKVGFGHHIHWLRKPLAGSES</sequence>
<protein>
    <submittedName>
        <fullName evidence="2">Histone acetyltransferase</fullName>
    </submittedName>
</protein>
<reference evidence="3" key="1">
    <citation type="submission" date="2015-08" db="EMBL/GenBank/DDBJ databases">
        <title>Vibrio galatheae sp. nov., a novel member of the Vibrionaceae family isolated from the Solomon Islands.</title>
        <authorList>
            <person name="Giubergia S."/>
            <person name="Machado H."/>
            <person name="Mateiu R.V."/>
            <person name="Gram L."/>
        </authorList>
    </citation>
    <scope>NUCLEOTIDE SEQUENCE [LARGE SCALE GENOMIC DNA]</scope>
    <source>
        <strain evidence="3">DSM 19584</strain>
    </source>
</reference>
<dbReference type="PANTHER" id="PTHR43072">
    <property type="entry name" value="N-ACETYLTRANSFERASE"/>
    <property type="match status" value="1"/>
</dbReference>
<dbReference type="GO" id="GO:0016747">
    <property type="term" value="F:acyltransferase activity, transferring groups other than amino-acyl groups"/>
    <property type="evidence" value="ECO:0007669"/>
    <property type="project" value="InterPro"/>
</dbReference>
<evidence type="ECO:0000259" key="1">
    <source>
        <dbReference type="PROSITE" id="PS51186"/>
    </source>
</evidence>
<evidence type="ECO:0000313" key="2">
    <source>
        <dbReference type="EMBL" id="KOO05549.1"/>
    </source>
</evidence>
<dbReference type="AlphaFoldDB" id="A0A0M0HU19"/>
<comment type="caution">
    <text evidence="2">The sequence shown here is derived from an EMBL/GenBank/DDBJ whole genome shotgun (WGS) entry which is preliminary data.</text>
</comment>
<proteinExistence type="predicted"/>
<name>A0A0M0HU19_VIBNE</name>
<feature type="domain" description="N-acetyltransferase" evidence="1">
    <location>
        <begin position="4"/>
        <end position="162"/>
    </location>
</feature>
<dbReference type="OrthoDB" id="5637518at2"/>
<dbReference type="Pfam" id="PF00583">
    <property type="entry name" value="Acetyltransf_1"/>
    <property type="match status" value="1"/>
</dbReference>